<keyword evidence="10 12" id="KW-0560">Oxidoreductase</keyword>
<dbReference type="InterPro" id="IPR000172">
    <property type="entry name" value="GMC_OxRdtase_N"/>
</dbReference>
<comment type="subcellular location">
    <subcellularLocation>
        <location evidence="3 12">Membrane</location>
    </subcellularLocation>
</comment>
<keyword evidence="21" id="KW-1185">Reference proteome</keyword>
<evidence type="ECO:0000256" key="13">
    <source>
        <dbReference type="PIRSR" id="PIRSR028937-1"/>
    </source>
</evidence>
<comment type="similarity">
    <text evidence="4 12">Belongs to the GMC oxidoreductase family.</text>
</comment>
<evidence type="ECO:0000256" key="1">
    <source>
        <dbReference type="ARBA" id="ARBA00000920"/>
    </source>
</evidence>
<dbReference type="EC" id="1.1.3.20" evidence="5 12"/>
<protein>
    <recommendedName>
        <fullName evidence="5 12">Long-chain-alcohol oxidase</fullName>
        <ecNumber evidence="5 12">1.1.3.20</ecNumber>
    </recommendedName>
</protein>
<dbReference type="Pfam" id="PF00890">
    <property type="entry name" value="FAD_binding_2"/>
    <property type="match status" value="1"/>
</dbReference>
<dbReference type="InterPro" id="IPR007867">
    <property type="entry name" value="GMC_OxRtase_C"/>
</dbReference>
<dbReference type="STRING" id="40148.A0A0D9YV45"/>
<comment type="catalytic activity">
    <reaction evidence="1 12">
        <text>a long-chain primary fatty alcohol + O2 = a long-chain fatty aldehyde + H2O2</text>
        <dbReference type="Rhea" id="RHEA:22756"/>
        <dbReference type="ChEBI" id="CHEBI:15379"/>
        <dbReference type="ChEBI" id="CHEBI:16240"/>
        <dbReference type="ChEBI" id="CHEBI:17176"/>
        <dbReference type="ChEBI" id="CHEBI:77396"/>
        <dbReference type="EC" id="1.1.3.20"/>
    </reaction>
</comment>
<keyword evidence="8 14" id="KW-0274">FAD</keyword>
<dbReference type="InterPro" id="IPR003953">
    <property type="entry name" value="FAD-dep_OxRdtase_2_FAD-bd"/>
</dbReference>
<keyword evidence="9 16" id="KW-1133">Transmembrane helix</keyword>
<evidence type="ECO:0000256" key="11">
    <source>
        <dbReference type="ARBA" id="ARBA00023136"/>
    </source>
</evidence>
<dbReference type="GO" id="GO:0050660">
    <property type="term" value="F:flavin adenine dinucleotide binding"/>
    <property type="evidence" value="ECO:0007669"/>
    <property type="project" value="InterPro"/>
</dbReference>
<evidence type="ECO:0000259" key="19">
    <source>
        <dbReference type="Pfam" id="PF05199"/>
    </source>
</evidence>
<evidence type="ECO:0000256" key="9">
    <source>
        <dbReference type="ARBA" id="ARBA00022989"/>
    </source>
</evidence>
<organism evidence="20">
    <name type="scientific">Oryza glumipatula</name>
    <dbReference type="NCBI Taxonomy" id="40148"/>
    <lineage>
        <taxon>Eukaryota</taxon>
        <taxon>Viridiplantae</taxon>
        <taxon>Streptophyta</taxon>
        <taxon>Embryophyta</taxon>
        <taxon>Tracheophyta</taxon>
        <taxon>Spermatophyta</taxon>
        <taxon>Magnoliopsida</taxon>
        <taxon>Liliopsida</taxon>
        <taxon>Poales</taxon>
        <taxon>Poaceae</taxon>
        <taxon>BOP clade</taxon>
        <taxon>Oryzoideae</taxon>
        <taxon>Oryzeae</taxon>
        <taxon>Oryzinae</taxon>
        <taxon>Oryza</taxon>
    </lineage>
</organism>
<reference evidence="20" key="1">
    <citation type="submission" date="2015-04" db="UniProtKB">
        <authorList>
            <consortium name="EnsemblPlants"/>
        </authorList>
    </citation>
    <scope>IDENTIFICATION</scope>
</reference>
<dbReference type="GO" id="GO:0046577">
    <property type="term" value="F:long-chain-alcohol oxidase activity"/>
    <property type="evidence" value="ECO:0007669"/>
    <property type="project" value="UniProtKB-EC"/>
</dbReference>
<evidence type="ECO:0000256" key="3">
    <source>
        <dbReference type="ARBA" id="ARBA00004370"/>
    </source>
</evidence>
<comment type="function">
    <text evidence="2 12">Long-chain fatty alcohol oxidase involved in the omega-oxidation pathway of lipid degradation.</text>
</comment>
<feature type="transmembrane region" description="Helical" evidence="16">
    <location>
        <begin position="171"/>
        <end position="190"/>
    </location>
</feature>
<evidence type="ECO:0000256" key="8">
    <source>
        <dbReference type="ARBA" id="ARBA00022827"/>
    </source>
</evidence>
<feature type="region of interest" description="Disordered" evidence="15">
    <location>
        <begin position="202"/>
        <end position="222"/>
    </location>
</feature>
<evidence type="ECO:0000256" key="6">
    <source>
        <dbReference type="ARBA" id="ARBA00022630"/>
    </source>
</evidence>
<evidence type="ECO:0000256" key="7">
    <source>
        <dbReference type="ARBA" id="ARBA00022692"/>
    </source>
</evidence>
<evidence type="ECO:0000259" key="17">
    <source>
        <dbReference type="Pfam" id="PF00732"/>
    </source>
</evidence>
<evidence type="ECO:0000256" key="15">
    <source>
        <dbReference type="SAM" id="MobiDB-lite"/>
    </source>
</evidence>
<feature type="compositionally biased region" description="Basic and acidic residues" evidence="15">
    <location>
        <begin position="213"/>
        <end position="222"/>
    </location>
</feature>
<dbReference type="InterPro" id="IPR036188">
    <property type="entry name" value="FAD/NAD-bd_sf"/>
</dbReference>
<keyword evidence="11 12" id="KW-0472">Membrane</keyword>
<reference evidence="20" key="2">
    <citation type="submission" date="2018-05" db="EMBL/GenBank/DDBJ databases">
        <title>OgluRS3 (Oryza glumaepatula Reference Sequence Version 3).</title>
        <authorList>
            <person name="Zhang J."/>
            <person name="Kudrna D."/>
            <person name="Lee S."/>
            <person name="Talag J."/>
            <person name="Welchert J."/>
            <person name="Wing R.A."/>
        </authorList>
    </citation>
    <scope>NUCLEOTIDE SEQUENCE [LARGE SCALE GENOMIC DNA]</scope>
</reference>
<keyword evidence="7 16" id="KW-0812">Transmembrane</keyword>
<evidence type="ECO:0000256" key="12">
    <source>
        <dbReference type="PIRNR" id="PIRNR028937"/>
    </source>
</evidence>
<evidence type="ECO:0000256" key="10">
    <source>
        <dbReference type="ARBA" id="ARBA00023002"/>
    </source>
</evidence>
<evidence type="ECO:0000256" key="5">
    <source>
        <dbReference type="ARBA" id="ARBA00013125"/>
    </source>
</evidence>
<dbReference type="InterPro" id="IPR012400">
    <property type="entry name" value="Long_Oxdase"/>
</dbReference>
<feature type="region of interest" description="Disordered" evidence="15">
    <location>
        <begin position="53"/>
        <end position="74"/>
    </location>
</feature>
<dbReference type="SUPFAM" id="SSF51905">
    <property type="entry name" value="FAD/NAD(P)-binding domain"/>
    <property type="match status" value="1"/>
</dbReference>
<feature type="domain" description="Glucose-methanol-choline oxidoreductase N-terminal" evidence="17">
    <location>
        <begin position="311"/>
        <end position="527"/>
    </location>
</feature>
<proteinExistence type="inferred from homology"/>
<feature type="region of interest" description="Disordered" evidence="15">
    <location>
        <begin position="1"/>
        <end position="28"/>
    </location>
</feature>
<dbReference type="Pfam" id="PF00732">
    <property type="entry name" value="GMC_oxred_N"/>
    <property type="match status" value="1"/>
</dbReference>
<feature type="domain" description="Glucose-methanol-choline oxidoreductase C-terminal" evidence="19">
    <location>
        <begin position="623"/>
        <end position="754"/>
    </location>
</feature>
<dbReference type="Proteomes" id="UP000026961">
    <property type="component" value="Chromosome 2"/>
</dbReference>
<evidence type="ECO:0000313" key="21">
    <source>
        <dbReference type="Proteomes" id="UP000026961"/>
    </source>
</evidence>
<dbReference type="eggNOG" id="ENOG502QSD8">
    <property type="taxonomic scope" value="Eukaryota"/>
</dbReference>
<dbReference type="Pfam" id="PF05199">
    <property type="entry name" value="GMC_oxred_C"/>
    <property type="match status" value="1"/>
</dbReference>
<evidence type="ECO:0000256" key="4">
    <source>
        <dbReference type="ARBA" id="ARBA00010790"/>
    </source>
</evidence>
<sequence length="770" mass="82163">MGEEKSQRRRRQGHPLLRGGGAGKQAGRRYTHGFSASQMVALAALCGALAPSLPPDTRDDDDDDAGGGRYGGAGASDAKAVRDFLLASAADPPVPDEVAELMTRMCLREALALVRAVLWLLGTRLGTLALCGGRCVSWGRWPFVLTFAEMPVERREEALRRWSRVTVLPPLRAFFLVVKVFCLYVFYSWIDESSENPHWRAIGYSPPTDEPPAEEHTEATKRPLDDGVVETINLTDASLPSSLAEKGLAVTDDAARNVCRVECDVAIVGSGCGGGVAAAVLAGAGHKVVVIEKGNYFTSRDYTSFEGPSINQLYESGGFVTTMNGGGLLLAGSTVGGGSAVNWSACLKTPEFVRREWAAAHGLPLFASPDYAAAMDKVFERLGVTSGCTEEGLQNKVLRKGCEKLGYKVDAVARNSSEGHYCGSCGFGCRTGDKRGTDTTWLVDAVGRGAVILTGCKAEKLVLERGGARGRRCVGVVARSTNPAITKTLEVRAKVTVSAAGSLLTPVLLQRSGLTNPHIGKNLHLHPTALAWGYFPNTMPDLKGKAYEGGIITSMHKVETSGAGAPHRAILETPMMAVAATGTQMPWLSGRDSKERMLRFARTVHIFSLVRDRGSGTVHGERRVAYRLDAADREDIRDGLRRALRVLVAAGAAEVGTHRSDGQRLRCEGLTEEALEEFLDGVTVVRGPQSRSETWGLFCSAHHMGSCRMGATAGDGAVDARGESWEAERLYVCDGSVLPTAVGVNPMITIQSVAYCLANGIAESLSAKTN</sequence>
<dbReference type="PIRSF" id="PIRSF028937">
    <property type="entry name" value="Lg_Ch_AO"/>
    <property type="match status" value="1"/>
</dbReference>
<evidence type="ECO:0000256" key="2">
    <source>
        <dbReference type="ARBA" id="ARBA00003842"/>
    </source>
</evidence>
<dbReference type="HOGENOM" id="CLU_008878_1_1_1"/>
<dbReference type="PANTHER" id="PTHR46056:SF12">
    <property type="entry name" value="LONG-CHAIN-ALCOHOL OXIDASE"/>
    <property type="match status" value="1"/>
</dbReference>
<feature type="domain" description="FAD-dependent oxidoreductase 2 FAD-binding" evidence="18">
    <location>
        <begin position="264"/>
        <end position="299"/>
    </location>
</feature>
<dbReference type="AlphaFoldDB" id="A0A0D9YV45"/>
<accession>A0A0D9YV45</accession>
<evidence type="ECO:0000256" key="16">
    <source>
        <dbReference type="SAM" id="Phobius"/>
    </source>
</evidence>
<keyword evidence="6" id="KW-0285">Flavoprotein</keyword>
<evidence type="ECO:0000259" key="18">
    <source>
        <dbReference type="Pfam" id="PF00890"/>
    </source>
</evidence>
<dbReference type="GO" id="GO:0016020">
    <property type="term" value="C:membrane"/>
    <property type="evidence" value="ECO:0007669"/>
    <property type="project" value="UniProtKB-SubCell"/>
</dbReference>
<dbReference type="EnsemblPlants" id="OGLUM02G24870.1">
    <property type="protein sequence ID" value="OGLUM02G24870.1"/>
    <property type="gene ID" value="OGLUM02G24870"/>
</dbReference>
<feature type="active site" description="Proton acceptor" evidence="13">
    <location>
        <position position="702"/>
    </location>
</feature>
<feature type="binding site" evidence="14">
    <location>
        <begin position="263"/>
        <end position="278"/>
    </location>
    <ligand>
        <name>FAD</name>
        <dbReference type="ChEBI" id="CHEBI:57692"/>
    </ligand>
</feature>
<evidence type="ECO:0000313" key="20">
    <source>
        <dbReference type="EnsemblPlants" id="OGLUM02G24870.1"/>
    </source>
</evidence>
<evidence type="ECO:0000256" key="14">
    <source>
        <dbReference type="PIRSR" id="PIRSR028937-2"/>
    </source>
</evidence>
<dbReference type="Gramene" id="OGLUM02G24870.1">
    <property type="protein sequence ID" value="OGLUM02G24870.1"/>
    <property type="gene ID" value="OGLUM02G24870"/>
</dbReference>
<dbReference type="PANTHER" id="PTHR46056">
    <property type="entry name" value="LONG-CHAIN-ALCOHOL OXIDASE"/>
    <property type="match status" value="1"/>
</dbReference>
<name>A0A0D9YV45_9ORYZ</name>
<dbReference type="Gene3D" id="3.50.50.60">
    <property type="entry name" value="FAD/NAD(P)-binding domain"/>
    <property type="match status" value="2"/>
</dbReference>